<comment type="caution">
    <text evidence="1">The sequence shown here is derived from an EMBL/GenBank/DDBJ whole genome shotgun (WGS) entry which is preliminary data.</text>
</comment>
<name>A0A846WFB0_9NOCA</name>
<gene>
    <name evidence="1" type="ORF">HGA10_26905</name>
</gene>
<proteinExistence type="predicted"/>
<dbReference type="AlphaFoldDB" id="A0A846WFB0"/>
<dbReference type="Proteomes" id="UP000572007">
    <property type="component" value="Unassembled WGS sequence"/>
</dbReference>
<evidence type="ECO:0000313" key="1">
    <source>
        <dbReference type="EMBL" id="NKX90918.1"/>
    </source>
</evidence>
<evidence type="ECO:0000313" key="2">
    <source>
        <dbReference type="Proteomes" id="UP000572007"/>
    </source>
</evidence>
<sequence>MPLSDYARRELIALGRRSTVDDAMLEFREAMEWDPGLVIDMEAVAASVRYARGL</sequence>
<reference evidence="1 2" key="1">
    <citation type="submission" date="2020-04" db="EMBL/GenBank/DDBJ databases">
        <title>MicrobeNet Type strains.</title>
        <authorList>
            <person name="Nicholson A.C."/>
        </authorList>
    </citation>
    <scope>NUCLEOTIDE SEQUENCE [LARGE SCALE GENOMIC DNA]</scope>
    <source>
        <strain evidence="1 2">DSM 44960</strain>
    </source>
</reference>
<organism evidence="1 2">
    <name type="scientific">Nocardia coubleae</name>
    <dbReference type="NCBI Taxonomy" id="356147"/>
    <lineage>
        <taxon>Bacteria</taxon>
        <taxon>Bacillati</taxon>
        <taxon>Actinomycetota</taxon>
        <taxon>Actinomycetes</taxon>
        <taxon>Mycobacteriales</taxon>
        <taxon>Nocardiaceae</taxon>
        <taxon>Nocardia</taxon>
    </lineage>
</organism>
<keyword evidence="2" id="KW-1185">Reference proteome</keyword>
<accession>A0A846WFB0</accession>
<dbReference type="EMBL" id="JAAXOM010000008">
    <property type="protein sequence ID" value="NKX90918.1"/>
    <property type="molecule type" value="Genomic_DNA"/>
</dbReference>
<protein>
    <submittedName>
        <fullName evidence="1">Uncharacterized protein</fullName>
    </submittedName>
</protein>
<dbReference type="RefSeq" id="WP_157105105.1">
    <property type="nucleotide sequence ID" value="NZ_JAAXOM010000008.1"/>
</dbReference>